<dbReference type="GO" id="GO:0004709">
    <property type="term" value="F:MAP kinase kinase kinase activity"/>
    <property type="evidence" value="ECO:0007669"/>
    <property type="project" value="TreeGrafter"/>
</dbReference>
<dbReference type="HOGENOM" id="CLU_550110_0_0_1"/>
<dbReference type="STRING" id="31234.E3NTR0"/>
<evidence type="ECO:0000256" key="8">
    <source>
        <dbReference type="ARBA" id="ARBA00022943"/>
    </source>
</evidence>
<keyword evidence="19" id="KW-1185">Reference proteome</keyword>
<proteinExistence type="inferred from homology"/>
<evidence type="ECO:0000256" key="1">
    <source>
        <dbReference type="ARBA" id="ARBA00010507"/>
    </source>
</evidence>
<feature type="compositionally biased region" description="Polar residues" evidence="15">
    <location>
        <begin position="32"/>
        <end position="44"/>
    </location>
</feature>
<dbReference type="CDD" id="cd14062">
    <property type="entry name" value="STKc_Raf"/>
    <property type="match status" value="1"/>
</dbReference>
<dbReference type="Gene3D" id="1.10.510.10">
    <property type="entry name" value="Transferase(Phosphotransferase) domain 1"/>
    <property type="match status" value="1"/>
</dbReference>
<dbReference type="Pfam" id="PF07714">
    <property type="entry name" value="PK_Tyr_Ser-Thr"/>
    <property type="match status" value="1"/>
</dbReference>
<comment type="subunit">
    <text evidence="10">Interacts with cdf-1 in a zinc-dependent manner which promotes its activity.</text>
</comment>
<dbReference type="OrthoDB" id="774951at2759"/>
<dbReference type="PROSITE" id="PS00108">
    <property type="entry name" value="PROTEIN_KINASE_ST"/>
    <property type="match status" value="1"/>
</dbReference>
<dbReference type="PANTHER" id="PTHR44329:SF262">
    <property type="entry name" value="RAF HOMOLOG SERINE_THREONINE-PROTEIN KINASE RAF"/>
    <property type="match status" value="1"/>
</dbReference>
<feature type="domain" description="RBD" evidence="17">
    <location>
        <begin position="109"/>
        <end position="182"/>
    </location>
</feature>
<dbReference type="GO" id="GO:0006950">
    <property type="term" value="P:response to stress"/>
    <property type="evidence" value="ECO:0007669"/>
    <property type="project" value="UniProtKB-ARBA"/>
</dbReference>
<feature type="compositionally biased region" description="Basic and acidic residues" evidence="15">
    <location>
        <begin position="80"/>
        <end position="103"/>
    </location>
</feature>
<dbReference type="Gene3D" id="3.10.20.90">
    <property type="entry name" value="Phosphatidylinositol 3-kinase Catalytic Subunit, Chain A, domain 1"/>
    <property type="match status" value="1"/>
</dbReference>
<evidence type="ECO:0000256" key="5">
    <source>
        <dbReference type="ARBA" id="ARBA00022741"/>
    </source>
</evidence>
<organism evidence="19">
    <name type="scientific">Caenorhabditis remanei</name>
    <name type="common">Caenorhabditis vulgaris</name>
    <dbReference type="NCBI Taxonomy" id="31234"/>
    <lineage>
        <taxon>Eukaryota</taxon>
        <taxon>Metazoa</taxon>
        <taxon>Ecdysozoa</taxon>
        <taxon>Nematoda</taxon>
        <taxon>Chromadorea</taxon>
        <taxon>Rhabditida</taxon>
        <taxon>Rhabditina</taxon>
        <taxon>Rhabditomorpha</taxon>
        <taxon>Rhabditoidea</taxon>
        <taxon>Rhabditidae</taxon>
        <taxon>Peloderinae</taxon>
        <taxon>Caenorhabditis</taxon>
    </lineage>
</organism>
<dbReference type="InterPro" id="IPR029071">
    <property type="entry name" value="Ubiquitin-like_domsf"/>
</dbReference>
<keyword evidence="7 13" id="KW-0067">ATP-binding</keyword>
<evidence type="ECO:0000256" key="6">
    <source>
        <dbReference type="ARBA" id="ARBA00022777"/>
    </source>
</evidence>
<keyword evidence="9" id="KW-0469">Meiosis</keyword>
<protein>
    <recommendedName>
        <fullName evidence="11">Raf homolog serine/threonine-protein kinase</fullName>
        <ecNumber evidence="2">2.7.11.1</ecNumber>
    </recommendedName>
    <alternativeName>
        <fullName evidence="12">Abnormal cell lineage protein 45</fullName>
    </alternativeName>
</protein>
<dbReference type="Proteomes" id="UP000008281">
    <property type="component" value="Unassembled WGS sequence"/>
</dbReference>
<keyword evidence="8" id="KW-0896">Oogenesis</keyword>
<dbReference type="InterPro" id="IPR000719">
    <property type="entry name" value="Prot_kinase_dom"/>
</dbReference>
<dbReference type="PROSITE" id="PS50898">
    <property type="entry name" value="RBD"/>
    <property type="match status" value="1"/>
</dbReference>
<keyword evidence="3 14" id="KW-0723">Serine/threonine-protein kinase</keyword>
<dbReference type="InParanoid" id="E3NTR0"/>
<dbReference type="InterPro" id="IPR011009">
    <property type="entry name" value="Kinase-like_dom_sf"/>
</dbReference>
<keyword evidence="6" id="KW-0418">Kinase</keyword>
<dbReference type="SMART" id="SM00455">
    <property type="entry name" value="RBD"/>
    <property type="match status" value="1"/>
</dbReference>
<comment type="similarity">
    <text evidence="1">Belongs to the protein kinase superfamily. TKL Ser/Thr protein kinase family. RAF subfamily.</text>
</comment>
<feature type="domain" description="Protein kinase" evidence="16">
    <location>
        <begin position="164"/>
        <end position="431"/>
    </location>
</feature>
<evidence type="ECO:0000313" key="18">
    <source>
        <dbReference type="EMBL" id="EFO92727.1"/>
    </source>
</evidence>
<dbReference type="EC" id="2.7.11.1" evidence="2"/>
<dbReference type="AlphaFoldDB" id="E3NTR0"/>
<evidence type="ECO:0000256" key="11">
    <source>
        <dbReference type="ARBA" id="ARBA00070327"/>
    </source>
</evidence>
<evidence type="ECO:0000256" key="9">
    <source>
        <dbReference type="ARBA" id="ARBA00023254"/>
    </source>
</evidence>
<dbReference type="SMART" id="SM00220">
    <property type="entry name" value="S_TKc"/>
    <property type="match status" value="1"/>
</dbReference>
<feature type="region of interest" description="Disordered" evidence="15">
    <location>
        <begin position="1"/>
        <end position="103"/>
    </location>
</feature>
<sequence>MYSLTPIQKSPVTSSQTPSSSTRRRMSRINLKKSSAATTPTSPHCPSPRLISLPRCASSSIDRKDQASPMASPSTPLYPKHSDSLHSLSGHDHSGVGTSDKEPPKFKYKMIMVHLPFDQHSRVEVRPGETARDAISKLLKKRNITPQLCHVNTSPDPKQESIDLSIHYKVGSGSFGTVYRGEFFGTVAIKKLNVVDPSPSQLAAFKNEVAVLKKTRHLNVLLFMGWVREPEIAIITQWCEGSSLYRHIHVQEPRVEFEMSAVIDILKQVSLGMNYLHSKNIIHRDLKTNNIFLMDDMSTVKIGDFGLATVKTKWTVNGGQPQQQPTGSILWMAPEVIRMQDDNPYTPQSDVYSFGVCMYEILSSHLPYSNINNRDQILFMVGRGYLRPDRTKIRHDTPKSLLKLYDNCIMFDRNERPVFGDVLERLRDIILPKLTRSQSAPNVLHYDSQYSVMDAVMRSQMVSSTYIPPATAKTPQSAAAAAAANKKAYYNVYGLI</sequence>
<dbReference type="GO" id="GO:0048477">
    <property type="term" value="P:oogenesis"/>
    <property type="evidence" value="ECO:0007669"/>
    <property type="project" value="UniProtKB-KW"/>
</dbReference>
<gene>
    <name evidence="18" type="ORF">CRE_24347</name>
</gene>
<dbReference type="InterPro" id="IPR051681">
    <property type="entry name" value="Ser/Thr_Kinases-Pseudokinases"/>
</dbReference>
<dbReference type="eggNOG" id="KOG0193">
    <property type="taxonomic scope" value="Eukaryota"/>
</dbReference>
<dbReference type="PROSITE" id="PS50011">
    <property type="entry name" value="PROTEIN_KINASE_DOM"/>
    <property type="match status" value="1"/>
</dbReference>
<dbReference type="InterPro" id="IPR003116">
    <property type="entry name" value="RBD_dom"/>
</dbReference>
<dbReference type="InterPro" id="IPR008271">
    <property type="entry name" value="Ser/Thr_kinase_AS"/>
</dbReference>
<evidence type="ECO:0000259" key="17">
    <source>
        <dbReference type="PROSITE" id="PS50898"/>
    </source>
</evidence>
<dbReference type="InterPro" id="IPR017441">
    <property type="entry name" value="Protein_kinase_ATP_BS"/>
</dbReference>
<dbReference type="Pfam" id="PF02196">
    <property type="entry name" value="RBD"/>
    <property type="match status" value="1"/>
</dbReference>
<evidence type="ECO:0000256" key="3">
    <source>
        <dbReference type="ARBA" id="ARBA00022527"/>
    </source>
</evidence>
<dbReference type="FunFam" id="3.30.200.20:FF:000024">
    <property type="entry name" value="B-Raf proto-oncogene serine/threonine-protein kinase"/>
    <property type="match status" value="1"/>
</dbReference>
<dbReference type="InterPro" id="IPR001245">
    <property type="entry name" value="Ser-Thr/Tyr_kinase_cat_dom"/>
</dbReference>
<feature type="binding site" evidence="13">
    <location>
        <position position="191"/>
    </location>
    <ligand>
        <name>ATP</name>
        <dbReference type="ChEBI" id="CHEBI:30616"/>
    </ligand>
</feature>
<keyword evidence="5 13" id="KW-0547">Nucleotide-binding</keyword>
<accession>E3NTR0</accession>
<dbReference type="Gene3D" id="3.30.200.20">
    <property type="entry name" value="Phosphorylase Kinase, domain 1"/>
    <property type="match status" value="1"/>
</dbReference>
<reference evidence="18" key="1">
    <citation type="submission" date="2007-07" db="EMBL/GenBank/DDBJ databases">
        <title>PCAP assembly of the Caenorhabditis remanei genome.</title>
        <authorList>
            <consortium name="The Caenorhabditis remanei Sequencing Consortium"/>
            <person name="Wilson R.K."/>
        </authorList>
    </citation>
    <scope>NUCLEOTIDE SEQUENCE [LARGE SCALE GENOMIC DNA]</scope>
    <source>
        <strain evidence="18">PB4641</strain>
    </source>
</reference>
<feature type="compositionally biased region" description="Low complexity" evidence="15">
    <location>
        <begin position="10"/>
        <end position="21"/>
    </location>
</feature>
<feature type="compositionally biased region" description="Basic residues" evidence="15">
    <location>
        <begin position="22"/>
        <end position="31"/>
    </location>
</feature>
<evidence type="ECO:0000259" key="16">
    <source>
        <dbReference type="PROSITE" id="PS50011"/>
    </source>
</evidence>
<dbReference type="PROSITE" id="PS00107">
    <property type="entry name" value="PROTEIN_KINASE_ATP"/>
    <property type="match status" value="1"/>
</dbReference>
<keyword evidence="8" id="KW-0221">Differentiation</keyword>
<evidence type="ECO:0000256" key="15">
    <source>
        <dbReference type="SAM" id="MobiDB-lite"/>
    </source>
</evidence>
<evidence type="ECO:0000256" key="12">
    <source>
        <dbReference type="ARBA" id="ARBA00079172"/>
    </source>
</evidence>
<dbReference type="GO" id="GO:0005524">
    <property type="term" value="F:ATP binding"/>
    <property type="evidence" value="ECO:0007669"/>
    <property type="project" value="UniProtKB-UniRule"/>
</dbReference>
<evidence type="ECO:0000256" key="10">
    <source>
        <dbReference type="ARBA" id="ARBA00064215"/>
    </source>
</evidence>
<dbReference type="PANTHER" id="PTHR44329">
    <property type="entry name" value="SERINE/THREONINE-PROTEIN KINASE TNNI3K-RELATED"/>
    <property type="match status" value="1"/>
</dbReference>
<evidence type="ECO:0000256" key="4">
    <source>
        <dbReference type="ARBA" id="ARBA00022679"/>
    </source>
</evidence>
<dbReference type="SUPFAM" id="SSF54236">
    <property type="entry name" value="Ubiquitin-like"/>
    <property type="match status" value="1"/>
</dbReference>
<name>E3NTR0_CAERE</name>
<evidence type="ECO:0000256" key="14">
    <source>
        <dbReference type="RuleBase" id="RU000304"/>
    </source>
</evidence>
<dbReference type="GO" id="GO:0051321">
    <property type="term" value="P:meiotic cell cycle"/>
    <property type="evidence" value="ECO:0007669"/>
    <property type="project" value="UniProtKB-KW"/>
</dbReference>
<dbReference type="SUPFAM" id="SSF56112">
    <property type="entry name" value="Protein kinase-like (PK-like)"/>
    <property type="match status" value="1"/>
</dbReference>
<evidence type="ECO:0000313" key="19">
    <source>
        <dbReference type="Proteomes" id="UP000008281"/>
    </source>
</evidence>
<evidence type="ECO:0000256" key="2">
    <source>
        <dbReference type="ARBA" id="ARBA00012513"/>
    </source>
</evidence>
<dbReference type="EMBL" id="DS270272">
    <property type="protein sequence ID" value="EFO92727.1"/>
    <property type="molecule type" value="Genomic_DNA"/>
</dbReference>
<evidence type="ECO:0000256" key="7">
    <source>
        <dbReference type="ARBA" id="ARBA00022840"/>
    </source>
</evidence>
<keyword evidence="4" id="KW-0808">Transferase</keyword>
<evidence type="ECO:0000256" key="13">
    <source>
        <dbReference type="PROSITE-ProRule" id="PRU10141"/>
    </source>
</evidence>